<keyword evidence="1" id="KW-0812">Transmembrane</keyword>
<keyword evidence="1" id="KW-1133">Transmembrane helix</keyword>
<evidence type="ECO:0000256" key="1">
    <source>
        <dbReference type="SAM" id="Phobius"/>
    </source>
</evidence>
<accession>A0A2W5B2I1</accession>
<evidence type="ECO:0000313" key="3">
    <source>
        <dbReference type="Proteomes" id="UP000248614"/>
    </source>
</evidence>
<proteinExistence type="predicted"/>
<gene>
    <name evidence="2" type="ORF">DI632_08980</name>
</gene>
<name>A0A2W5B2I1_9SPHN</name>
<dbReference type="AlphaFoldDB" id="A0A2W5B2I1"/>
<reference evidence="2 3" key="1">
    <citation type="submission" date="2017-08" db="EMBL/GenBank/DDBJ databases">
        <title>Infants hospitalized years apart are colonized by the same room-sourced microbial strains.</title>
        <authorList>
            <person name="Brooks B."/>
            <person name="Olm M.R."/>
            <person name="Firek B.A."/>
            <person name="Baker R."/>
            <person name="Thomas B.C."/>
            <person name="Morowitz M.J."/>
            <person name="Banfield J.F."/>
        </authorList>
    </citation>
    <scope>NUCLEOTIDE SEQUENCE [LARGE SCALE GENOMIC DNA]</scope>
    <source>
        <strain evidence="2">S2_018_000_R3_110</strain>
    </source>
</reference>
<dbReference type="Proteomes" id="UP000248614">
    <property type="component" value="Unassembled WGS sequence"/>
</dbReference>
<organism evidence="2 3">
    <name type="scientific">Sphingomonas hengshuiensis</name>
    <dbReference type="NCBI Taxonomy" id="1609977"/>
    <lineage>
        <taxon>Bacteria</taxon>
        <taxon>Pseudomonadati</taxon>
        <taxon>Pseudomonadota</taxon>
        <taxon>Alphaproteobacteria</taxon>
        <taxon>Sphingomonadales</taxon>
        <taxon>Sphingomonadaceae</taxon>
        <taxon>Sphingomonas</taxon>
    </lineage>
</organism>
<feature type="transmembrane region" description="Helical" evidence="1">
    <location>
        <begin position="116"/>
        <end position="139"/>
    </location>
</feature>
<protein>
    <submittedName>
        <fullName evidence="2">DUF2721 domain-containing protein</fullName>
    </submittedName>
</protein>
<dbReference type="InterPro" id="IPR021279">
    <property type="entry name" value="DUF2721"/>
</dbReference>
<comment type="caution">
    <text evidence="2">The sequence shown here is derived from an EMBL/GenBank/DDBJ whole genome shotgun (WGS) entry which is preliminary data.</text>
</comment>
<dbReference type="Pfam" id="PF11026">
    <property type="entry name" value="DUF2721"/>
    <property type="match status" value="1"/>
</dbReference>
<evidence type="ECO:0000313" key="2">
    <source>
        <dbReference type="EMBL" id="PZO77495.1"/>
    </source>
</evidence>
<feature type="transmembrane region" description="Helical" evidence="1">
    <location>
        <begin position="151"/>
        <end position="172"/>
    </location>
</feature>
<keyword evidence="1" id="KW-0472">Membrane</keyword>
<feature type="transmembrane region" description="Helical" evidence="1">
    <location>
        <begin position="57"/>
        <end position="76"/>
    </location>
</feature>
<sequence>MPLPLPRTDYDTVAIWRYESNGVGPVRGLVPIRPARHTARVEFEPVLSTVAKTIQTAIAPVFLLAGIGAILNVMVGRLARIVDRARDLEKLHPSSTGPEHDRHVFELRLLDRRIRIINNAVFLVVLSAVANCTVVAMLFIAELLDLGLGKAVAICFILSMLLLIGGLVWFLFEVRLSVYAIRVRAELLERERA</sequence>
<dbReference type="EMBL" id="QFNF01000019">
    <property type="protein sequence ID" value="PZO77495.1"/>
    <property type="molecule type" value="Genomic_DNA"/>
</dbReference>